<protein>
    <submittedName>
        <fullName evidence="2">Uncharacterized protein</fullName>
    </submittedName>
</protein>
<evidence type="ECO:0000313" key="3">
    <source>
        <dbReference type="Proteomes" id="UP000077069"/>
    </source>
</evidence>
<feature type="compositionally biased region" description="Gly residues" evidence="1">
    <location>
        <begin position="367"/>
        <end position="383"/>
    </location>
</feature>
<gene>
    <name evidence="2" type="ORF">CC84DRAFT_1237402</name>
</gene>
<feature type="region of interest" description="Disordered" evidence="1">
    <location>
        <begin position="1"/>
        <end position="35"/>
    </location>
</feature>
<dbReference type="AlphaFoldDB" id="A0A177CU69"/>
<feature type="region of interest" description="Disordered" evidence="1">
    <location>
        <begin position="146"/>
        <end position="327"/>
    </location>
</feature>
<feature type="compositionally biased region" description="Low complexity" evidence="1">
    <location>
        <begin position="254"/>
        <end position="277"/>
    </location>
</feature>
<dbReference type="GeneID" id="28767381"/>
<dbReference type="Proteomes" id="UP000077069">
    <property type="component" value="Unassembled WGS sequence"/>
</dbReference>
<feature type="compositionally biased region" description="Low complexity" evidence="1">
    <location>
        <begin position="296"/>
        <end position="313"/>
    </location>
</feature>
<feature type="compositionally biased region" description="Polar residues" evidence="1">
    <location>
        <begin position="1"/>
        <end position="15"/>
    </location>
</feature>
<reference evidence="2 3" key="1">
    <citation type="submission" date="2016-05" db="EMBL/GenBank/DDBJ databases">
        <title>Comparative analysis of secretome profiles of manganese(II)-oxidizing ascomycete fungi.</title>
        <authorList>
            <consortium name="DOE Joint Genome Institute"/>
            <person name="Zeiner C.A."/>
            <person name="Purvine S.O."/>
            <person name="Zink E.M."/>
            <person name="Wu S."/>
            <person name="Pasa-Tolic L."/>
            <person name="Chaput D.L."/>
            <person name="Haridas S."/>
            <person name="Grigoriev I.V."/>
            <person name="Santelli C.M."/>
            <person name="Hansel C.M."/>
        </authorList>
    </citation>
    <scope>NUCLEOTIDE SEQUENCE [LARGE SCALE GENOMIC DNA]</scope>
    <source>
        <strain evidence="2 3">AP3s5-JAC2a</strain>
    </source>
</reference>
<accession>A0A177CU69</accession>
<dbReference type="RefSeq" id="XP_018040923.1">
    <property type="nucleotide sequence ID" value="XM_018183895.1"/>
</dbReference>
<feature type="compositionally biased region" description="Pro residues" evidence="1">
    <location>
        <begin position="153"/>
        <end position="165"/>
    </location>
</feature>
<feature type="compositionally biased region" description="Polar residues" evidence="1">
    <location>
        <begin position="171"/>
        <end position="181"/>
    </location>
</feature>
<dbReference type="OrthoDB" id="3795190at2759"/>
<organism evidence="2 3">
    <name type="scientific">Paraphaeosphaeria sporulosa</name>
    <dbReference type="NCBI Taxonomy" id="1460663"/>
    <lineage>
        <taxon>Eukaryota</taxon>
        <taxon>Fungi</taxon>
        <taxon>Dikarya</taxon>
        <taxon>Ascomycota</taxon>
        <taxon>Pezizomycotina</taxon>
        <taxon>Dothideomycetes</taxon>
        <taxon>Pleosporomycetidae</taxon>
        <taxon>Pleosporales</taxon>
        <taxon>Massarineae</taxon>
        <taxon>Didymosphaeriaceae</taxon>
        <taxon>Paraphaeosphaeria</taxon>
    </lineage>
</organism>
<dbReference type="EMBL" id="KV441549">
    <property type="protein sequence ID" value="OAG10558.1"/>
    <property type="molecule type" value="Genomic_DNA"/>
</dbReference>
<proteinExistence type="predicted"/>
<name>A0A177CU69_9PLEO</name>
<evidence type="ECO:0000256" key="1">
    <source>
        <dbReference type="SAM" id="MobiDB-lite"/>
    </source>
</evidence>
<sequence length="417" mass="44193">MSTITTFTPQHSSPLARTISPFKDPRPPPCAPGNTAQIWDEYERRAVENAKRRDTTPSLARRQAQGSRLSSGTVYDIIRSYDPHSSPRTPSIKGCPQFDFGFPTRQHPQLPAEATTVAICKTCKGPIRSTLGICEACKKTIVLSSPAGQATPPLTPTTPAFPAPDLPRSAKPTSPRTTSPAAASPKRRTHRSSASASALIPHTFDPPIRLSSLRPPPALQTTPRSSLDAALSRPRKASLPDAADRHHLPRKPLPTAGPTSPITPPSTSHSRTSSISPWATARPCSLANITTPPSTAGAYYSSSARHSSVSGAAPSELASLPSTSPPSVCRASYSLQNTMSAWEESDSEDEEKRGLVKYWRGRRWRGSIGGGGRRGSEGSGAGLGEVEADRANAGSGKAGGKGRRRGFVRVISCGCDE</sequence>
<evidence type="ECO:0000313" key="2">
    <source>
        <dbReference type="EMBL" id="OAG10558.1"/>
    </source>
</evidence>
<feature type="region of interest" description="Disordered" evidence="1">
    <location>
        <begin position="366"/>
        <end position="403"/>
    </location>
</feature>
<dbReference type="InParanoid" id="A0A177CU69"/>
<keyword evidence="3" id="KW-1185">Reference proteome</keyword>